<sequence>MAKGRREKLRQEADTSRELAQRLEVRSIKRYAIIRAYILKAMKLLGSLALLWSTVVLLGGFVTLLKGIDFWLLTFIGFIQAAGCRSAGASC</sequence>
<feature type="transmembrane region" description="Helical" evidence="1">
    <location>
        <begin position="70"/>
        <end position="88"/>
    </location>
</feature>
<dbReference type="EMBL" id="RWGY01000026">
    <property type="protein sequence ID" value="TVU21052.1"/>
    <property type="molecule type" value="Genomic_DNA"/>
</dbReference>
<reference evidence="2 3" key="1">
    <citation type="journal article" date="2019" name="Sci. Rep.">
        <title>A high-quality genome of Eragrostis curvula grass provides insights into Poaceae evolution and supports new strategies to enhance forage quality.</title>
        <authorList>
            <person name="Carballo J."/>
            <person name="Santos B.A.C.M."/>
            <person name="Zappacosta D."/>
            <person name="Garbus I."/>
            <person name="Selva J.P."/>
            <person name="Gallo C.A."/>
            <person name="Diaz A."/>
            <person name="Albertini E."/>
            <person name="Caccamo M."/>
            <person name="Echenique V."/>
        </authorList>
    </citation>
    <scope>NUCLEOTIDE SEQUENCE [LARGE SCALE GENOMIC DNA]</scope>
    <source>
        <strain evidence="3">cv. Victoria</strain>
        <tissue evidence="2">Leaf</tissue>
    </source>
</reference>
<dbReference type="PANTHER" id="PTHR33115:SF69">
    <property type="entry name" value="GENOME ASSEMBLY, CHROMOSOME: II"/>
    <property type="match status" value="1"/>
</dbReference>
<keyword evidence="1" id="KW-1133">Transmembrane helix</keyword>
<feature type="transmembrane region" description="Helical" evidence="1">
    <location>
        <begin position="44"/>
        <end position="64"/>
    </location>
</feature>
<evidence type="ECO:0000256" key="1">
    <source>
        <dbReference type="SAM" id="Phobius"/>
    </source>
</evidence>
<evidence type="ECO:0000313" key="2">
    <source>
        <dbReference type="EMBL" id="TVU21052.1"/>
    </source>
</evidence>
<feature type="non-terminal residue" evidence="2">
    <location>
        <position position="1"/>
    </location>
</feature>
<keyword evidence="1" id="KW-0472">Membrane</keyword>
<name>A0A5J9UBH2_9POAL</name>
<comment type="caution">
    <text evidence="2">The sequence shown here is derived from an EMBL/GenBank/DDBJ whole genome shotgun (WGS) entry which is preliminary data.</text>
</comment>
<dbReference type="Proteomes" id="UP000324897">
    <property type="component" value="Unassembled WGS sequence"/>
</dbReference>
<organism evidence="2 3">
    <name type="scientific">Eragrostis curvula</name>
    <name type="common">weeping love grass</name>
    <dbReference type="NCBI Taxonomy" id="38414"/>
    <lineage>
        <taxon>Eukaryota</taxon>
        <taxon>Viridiplantae</taxon>
        <taxon>Streptophyta</taxon>
        <taxon>Embryophyta</taxon>
        <taxon>Tracheophyta</taxon>
        <taxon>Spermatophyta</taxon>
        <taxon>Magnoliopsida</taxon>
        <taxon>Liliopsida</taxon>
        <taxon>Poales</taxon>
        <taxon>Poaceae</taxon>
        <taxon>PACMAD clade</taxon>
        <taxon>Chloridoideae</taxon>
        <taxon>Eragrostideae</taxon>
        <taxon>Eragrostidinae</taxon>
        <taxon>Eragrostis</taxon>
    </lineage>
</organism>
<dbReference type="AlphaFoldDB" id="A0A5J9UBH2"/>
<keyword evidence="1" id="KW-0812">Transmembrane</keyword>
<dbReference type="PANTHER" id="PTHR33115">
    <property type="entry name" value="ARM REPEAT SUPERFAMILY PROTEIN"/>
    <property type="match status" value="1"/>
</dbReference>
<proteinExistence type="predicted"/>
<accession>A0A5J9UBH2</accession>
<keyword evidence="3" id="KW-1185">Reference proteome</keyword>
<protein>
    <submittedName>
        <fullName evidence="2">Uncharacterized protein</fullName>
    </submittedName>
</protein>
<dbReference type="Gramene" id="TVU21052">
    <property type="protein sequence ID" value="TVU21052"/>
    <property type="gene ID" value="EJB05_30664"/>
</dbReference>
<evidence type="ECO:0000313" key="3">
    <source>
        <dbReference type="Proteomes" id="UP000324897"/>
    </source>
</evidence>
<gene>
    <name evidence="2" type="ORF">EJB05_30664</name>
</gene>
<dbReference type="OrthoDB" id="695539at2759"/>